<keyword evidence="2" id="KW-1185">Reference proteome</keyword>
<proteinExistence type="predicted"/>
<dbReference type="OrthoDB" id="9956514at2"/>
<sequence>MLKLSGSSGDGIGALGIKRQAYGPFEIAVIDTLLVQEPQPLRKTGLGGKAYARHGLEAIVLERGGLWAPETMTASLDLLERIDNGDVTSHRFEVWLDVPGTRYSTCSRE</sequence>
<name>A0A6I4TT02_9SPHN</name>
<organism evidence="1 2">
    <name type="scientific">Croceibacterium xixiisoli</name>
    <dbReference type="NCBI Taxonomy" id="1476466"/>
    <lineage>
        <taxon>Bacteria</taxon>
        <taxon>Pseudomonadati</taxon>
        <taxon>Pseudomonadota</taxon>
        <taxon>Alphaproteobacteria</taxon>
        <taxon>Sphingomonadales</taxon>
        <taxon>Erythrobacteraceae</taxon>
        <taxon>Croceibacterium</taxon>
    </lineage>
</organism>
<gene>
    <name evidence="1" type="ORF">GRI97_04845</name>
</gene>
<protein>
    <submittedName>
        <fullName evidence="1">Uncharacterized protein</fullName>
    </submittedName>
</protein>
<dbReference type="RefSeq" id="WP_161389964.1">
    <property type="nucleotide sequence ID" value="NZ_JBHSCP010000001.1"/>
</dbReference>
<dbReference type="AlphaFoldDB" id="A0A6I4TT02"/>
<evidence type="ECO:0000313" key="2">
    <source>
        <dbReference type="Proteomes" id="UP000469430"/>
    </source>
</evidence>
<dbReference type="EMBL" id="WTYJ01000001">
    <property type="protein sequence ID" value="MXO98310.1"/>
    <property type="molecule type" value="Genomic_DNA"/>
</dbReference>
<comment type="caution">
    <text evidence="1">The sequence shown here is derived from an EMBL/GenBank/DDBJ whole genome shotgun (WGS) entry which is preliminary data.</text>
</comment>
<dbReference type="Proteomes" id="UP000469430">
    <property type="component" value="Unassembled WGS sequence"/>
</dbReference>
<evidence type="ECO:0000313" key="1">
    <source>
        <dbReference type="EMBL" id="MXO98310.1"/>
    </source>
</evidence>
<accession>A0A6I4TT02</accession>
<reference evidence="1 2" key="1">
    <citation type="submission" date="2019-12" db="EMBL/GenBank/DDBJ databases">
        <title>Genomic-based taxomic classification of the family Erythrobacteraceae.</title>
        <authorList>
            <person name="Xu L."/>
        </authorList>
    </citation>
    <scope>NUCLEOTIDE SEQUENCE [LARGE SCALE GENOMIC DNA]</scope>
    <source>
        <strain evidence="1 2">S36</strain>
    </source>
</reference>